<evidence type="ECO:0000256" key="1">
    <source>
        <dbReference type="ARBA" id="ARBA00022729"/>
    </source>
</evidence>
<keyword evidence="1" id="KW-0732">Signal</keyword>
<evidence type="ECO:0000256" key="3">
    <source>
        <dbReference type="SAM" id="Phobius"/>
    </source>
</evidence>
<evidence type="ECO:0000259" key="4">
    <source>
        <dbReference type="Pfam" id="PF11611"/>
    </source>
</evidence>
<reference evidence="5" key="2">
    <citation type="submission" date="2021-04" db="EMBL/GenBank/DDBJ databases">
        <authorList>
            <person name="Gilroy R."/>
        </authorList>
    </citation>
    <scope>NUCLEOTIDE SEQUENCE</scope>
    <source>
        <strain evidence="5">5925</strain>
    </source>
</reference>
<dbReference type="Pfam" id="PF11611">
    <property type="entry name" value="DUF4352"/>
    <property type="match status" value="1"/>
</dbReference>
<dbReference type="Gene3D" id="2.60.40.1240">
    <property type="match status" value="1"/>
</dbReference>
<keyword evidence="3" id="KW-1133">Transmembrane helix</keyword>
<feature type="region of interest" description="Disordered" evidence="2">
    <location>
        <begin position="57"/>
        <end position="84"/>
    </location>
</feature>
<sequence length="202" mass="21512">VEMTSPNNQDPSSTPGQPQVIYVQEKKKGGCLKWVGIAALVLVVIVVLAVIFGDGEDGEAGSSSSNSSSAEGGKKGNEEQGPLELGQTYTTKGKLEVTVHSFGLDSNLIGESVVCADVEYANKGDKEVDFEGYWDWKVQNPNGVITDPTFTGNDDLDRGKIAAGGNHQGRVCFDGSDQGEYLIKYDPSLSFSSEKAEWKAAI</sequence>
<gene>
    <name evidence="5" type="ORF">H9907_04110</name>
</gene>
<dbReference type="InterPro" id="IPR029050">
    <property type="entry name" value="Immunoprotect_excell_Ig-like"/>
</dbReference>
<comment type="caution">
    <text evidence="5">The sequence shown here is derived from an EMBL/GenBank/DDBJ whole genome shotgun (WGS) entry which is preliminary data.</text>
</comment>
<accession>A0A9D2ZQT8</accession>
<keyword evidence="3" id="KW-0812">Transmembrane</keyword>
<feature type="non-terminal residue" evidence="5">
    <location>
        <position position="1"/>
    </location>
</feature>
<name>A0A9D2ZQT8_9CORY</name>
<protein>
    <submittedName>
        <fullName evidence="5">DUF4352 domain-containing protein</fullName>
    </submittedName>
</protein>
<dbReference type="InterPro" id="IPR029051">
    <property type="entry name" value="DUF4352"/>
</dbReference>
<evidence type="ECO:0000256" key="2">
    <source>
        <dbReference type="SAM" id="MobiDB-lite"/>
    </source>
</evidence>
<keyword evidence="3" id="KW-0472">Membrane</keyword>
<reference evidence="5" key="1">
    <citation type="journal article" date="2021" name="PeerJ">
        <title>Extensive microbial diversity within the chicken gut microbiome revealed by metagenomics and culture.</title>
        <authorList>
            <person name="Gilroy R."/>
            <person name="Ravi A."/>
            <person name="Getino M."/>
            <person name="Pursley I."/>
            <person name="Horton D.L."/>
            <person name="Alikhan N.F."/>
            <person name="Baker D."/>
            <person name="Gharbi K."/>
            <person name="Hall N."/>
            <person name="Watson M."/>
            <person name="Adriaenssens E.M."/>
            <person name="Foster-Nyarko E."/>
            <person name="Jarju S."/>
            <person name="Secka A."/>
            <person name="Antonio M."/>
            <person name="Oren A."/>
            <person name="Chaudhuri R.R."/>
            <person name="La Ragione R."/>
            <person name="Hildebrand F."/>
            <person name="Pallen M.J."/>
        </authorList>
    </citation>
    <scope>NUCLEOTIDE SEQUENCE</scope>
    <source>
        <strain evidence="5">5925</strain>
    </source>
</reference>
<dbReference type="AlphaFoldDB" id="A0A9D2ZQT8"/>
<proteinExistence type="predicted"/>
<evidence type="ECO:0000313" key="6">
    <source>
        <dbReference type="Proteomes" id="UP000823907"/>
    </source>
</evidence>
<feature type="domain" description="DUF4352" evidence="4">
    <location>
        <begin position="91"/>
        <end position="195"/>
    </location>
</feature>
<feature type="compositionally biased region" description="Low complexity" evidence="2">
    <location>
        <begin position="60"/>
        <end position="71"/>
    </location>
</feature>
<feature type="transmembrane region" description="Helical" evidence="3">
    <location>
        <begin position="34"/>
        <end position="53"/>
    </location>
</feature>
<evidence type="ECO:0000313" key="5">
    <source>
        <dbReference type="EMBL" id="HJD49280.1"/>
    </source>
</evidence>
<dbReference type="EMBL" id="DWUR01000067">
    <property type="protein sequence ID" value="HJD49280.1"/>
    <property type="molecule type" value="Genomic_DNA"/>
</dbReference>
<dbReference type="Proteomes" id="UP000823907">
    <property type="component" value="Unassembled WGS sequence"/>
</dbReference>
<organism evidence="5 6">
    <name type="scientific">Candidatus Corynebacterium intestinavium</name>
    <dbReference type="NCBI Taxonomy" id="2838531"/>
    <lineage>
        <taxon>Bacteria</taxon>
        <taxon>Bacillati</taxon>
        <taxon>Actinomycetota</taxon>
        <taxon>Actinomycetes</taxon>
        <taxon>Mycobacteriales</taxon>
        <taxon>Corynebacteriaceae</taxon>
        <taxon>Corynebacterium</taxon>
    </lineage>
</organism>